<feature type="chain" id="PRO_5031233139" evidence="1">
    <location>
        <begin position="26"/>
        <end position="264"/>
    </location>
</feature>
<proteinExistence type="predicted"/>
<protein>
    <submittedName>
        <fullName evidence="2">Opacity protein-like surface antigen</fullName>
    </submittedName>
</protein>
<accession>A0A7W5Z1G8</accession>
<dbReference type="Gene3D" id="2.40.160.20">
    <property type="match status" value="1"/>
</dbReference>
<dbReference type="EMBL" id="JACICC010000001">
    <property type="protein sequence ID" value="MBB3808345.1"/>
    <property type="molecule type" value="Genomic_DNA"/>
</dbReference>
<evidence type="ECO:0000313" key="2">
    <source>
        <dbReference type="EMBL" id="MBB3808345.1"/>
    </source>
</evidence>
<dbReference type="SUPFAM" id="SSF56925">
    <property type="entry name" value="OMPA-like"/>
    <property type="match status" value="1"/>
</dbReference>
<keyword evidence="1" id="KW-0732">Signal</keyword>
<dbReference type="Proteomes" id="UP000537592">
    <property type="component" value="Unassembled WGS sequence"/>
</dbReference>
<feature type="signal peptide" evidence="1">
    <location>
        <begin position="1"/>
        <end position="25"/>
    </location>
</feature>
<organism evidence="2 3">
    <name type="scientific">Pseudochelatococcus contaminans</name>
    <dbReference type="NCBI Taxonomy" id="1538103"/>
    <lineage>
        <taxon>Bacteria</taxon>
        <taxon>Pseudomonadati</taxon>
        <taxon>Pseudomonadota</taxon>
        <taxon>Alphaproteobacteria</taxon>
        <taxon>Hyphomicrobiales</taxon>
        <taxon>Chelatococcaceae</taxon>
        <taxon>Pseudochelatococcus</taxon>
    </lineage>
</organism>
<dbReference type="RefSeq" id="WP_246374389.1">
    <property type="nucleotide sequence ID" value="NZ_JACICC010000001.1"/>
</dbReference>
<sequence length="264" mass="28614">MKNHIASLVFIIALAMISGTGAARAQQPASADTASRWTVQISPYAWATGLRGDISPFRRGPSIKVNKSFNDVMDDLKFGGFVNFWARYDRFVLSVDAMYVDTDDARSIGALPRIGPTPGLSAGVDSTMFSATLQAGYRVYDTPKASLDLMAGGRWWRLSNTATVKYDGFSISYGEDFGWVDPLIGARAFVHLTDKLSLLGQADIGGFDAGSQLTWQVLATVNYAFTDNISGSIGYKALSVDYNSSGHVFETTFSGPVVGMTYRF</sequence>
<dbReference type="AlphaFoldDB" id="A0A7W5Z1G8"/>
<name>A0A7W5Z1G8_9HYPH</name>
<keyword evidence="3" id="KW-1185">Reference proteome</keyword>
<dbReference type="InterPro" id="IPR011250">
    <property type="entry name" value="OMP/PagP_B-barrel"/>
</dbReference>
<comment type="caution">
    <text evidence="2">The sequence shown here is derived from an EMBL/GenBank/DDBJ whole genome shotgun (WGS) entry which is preliminary data.</text>
</comment>
<evidence type="ECO:0000256" key="1">
    <source>
        <dbReference type="SAM" id="SignalP"/>
    </source>
</evidence>
<evidence type="ECO:0000313" key="3">
    <source>
        <dbReference type="Proteomes" id="UP000537592"/>
    </source>
</evidence>
<reference evidence="2 3" key="1">
    <citation type="submission" date="2020-08" db="EMBL/GenBank/DDBJ databases">
        <title>Genomic Encyclopedia of Type Strains, Phase IV (KMG-IV): sequencing the most valuable type-strain genomes for metagenomic binning, comparative biology and taxonomic classification.</title>
        <authorList>
            <person name="Goeker M."/>
        </authorList>
    </citation>
    <scope>NUCLEOTIDE SEQUENCE [LARGE SCALE GENOMIC DNA]</scope>
    <source>
        <strain evidence="2 3">DSM 28760</strain>
    </source>
</reference>
<gene>
    <name evidence="2" type="ORF">FHS81_000399</name>
</gene>